<sequence length="637" mass="69358">MGMSGVVVKLSSAVPGKWVWVRTMSSATAGATTSPTRPSSLFLNTTYTRERISATAIYKEGWRIPSCAPIEHDKGPPHKNLGFTIRRGYRHKCLSVSSSSSSSSSSTSDDHSSDTPDDEDRGGLSGSGGVVADMGSANKGQDWYGNGVFQSHNQSHSPMQHHHHQQQQQHDSSKLLTLPTILTLGRVAAVPLLIGTFYMDSWWGTTATTSIFIAAAITDWLDGYIARKMRLGSAFGAFLDPVADKLMVAATLVLLCTKPLDVGVFGQVPWLLPVPAIAIIGREITMSAVREWAASQNGKLLEAVAVNNLGKWKTATQMTALTILLATRDSSLGGPGIVAASAPLSIVFKTNINSSHFQSPKPCKALTQKSESDTYSNSNWMKMMEYGGASLNLLDEALGPFSGRVVLLEDCVETSVAFVLHHLLKRSLSVHSSNVVVFVAFSQPFSHYDRILRKLGCNLVVQRDNNRFIFFDMLLMECPDGVEEKTSGGGLVALYGKIQKALTSLPQESKNSVTIMIDDVSLMEVAAKGNTDLVLDFLHYCHTLTSEFGCSLVLLNHEDIYLNTEKPTFLLQLEYLAGILIKAEPLATGLATDVHGQLTVLNKDIHKGEGGHRNKMSNFHFKVKENSVEYFYPGSRT</sequence>
<name>A0A8K0DMN4_9ROSA</name>
<protein>
    <recommendedName>
        <fullName evidence="7">CDP-diacylglycerol--glycerol-3-phosphate 1-phosphatidyltransferase</fullName>
        <ecNumber evidence="7">2.7.8.5</ecNumber>
    </recommendedName>
</protein>
<dbReference type="OrthoDB" id="9995306at2759"/>
<comment type="pathway">
    <text evidence="4">tRNA modification; 5-methoxycarbonylmethyl-2-thiouridine-tRNA biosynthesis.</text>
</comment>
<evidence type="ECO:0000256" key="9">
    <source>
        <dbReference type="ARBA" id="ARBA00022679"/>
    </source>
</evidence>
<dbReference type="Gene3D" id="3.40.50.300">
    <property type="entry name" value="P-loop containing nucleotide triphosphate hydrolases"/>
    <property type="match status" value="1"/>
</dbReference>
<dbReference type="InterPro" id="IPR027417">
    <property type="entry name" value="P-loop_NTPase"/>
</dbReference>
<dbReference type="GO" id="GO:0006655">
    <property type="term" value="P:phosphatidylglycerol biosynthetic process"/>
    <property type="evidence" value="ECO:0007669"/>
    <property type="project" value="UniProtKB-ARBA"/>
</dbReference>
<dbReference type="EMBL" id="VOIH02000011">
    <property type="protein sequence ID" value="KAF3433820.1"/>
    <property type="molecule type" value="Genomic_DNA"/>
</dbReference>
<dbReference type="Pfam" id="PF01066">
    <property type="entry name" value="CDP-OH_P_transf"/>
    <property type="match status" value="1"/>
</dbReference>
<dbReference type="Gene3D" id="1.20.120.1760">
    <property type="match status" value="1"/>
</dbReference>
<keyword evidence="12" id="KW-0443">Lipid metabolism</keyword>
<dbReference type="GO" id="GO:0002098">
    <property type="term" value="P:tRNA wobble uridine modification"/>
    <property type="evidence" value="ECO:0007669"/>
    <property type="project" value="InterPro"/>
</dbReference>
<feature type="region of interest" description="Disordered" evidence="18">
    <location>
        <begin position="95"/>
        <end position="170"/>
    </location>
</feature>
<evidence type="ECO:0000256" key="12">
    <source>
        <dbReference type="ARBA" id="ARBA00023098"/>
    </source>
</evidence>
<evidence type="ECO:0000256" key="13">
    <source>
        <dbReference type="ARBA" id="ARBA00023136"/>
    </source>
</evidence>
<dbReference type="InterPro" id="IPR004570">
    <property type="entry name" value="Phosphatidylglycerol_P_synth"/>
</dbReference>
<evidence type="ECO:0000256" key="16">
    <source>
        <dbReference type="ARBA" id="ARBA00048586"/>
    </source>
</evidence>
<evidence type="ECO:0000256" key="6">
    <source>
        <dbReference type="ARBA" id="ARBA00010441"/>
    </source>
</evidence>
<evidence type="ECO:0000313" key="19">
    <source>
        <dbReference type="EMBL" id="KAF3433820.1"/>
    </source>
</evidence>
<keyword evidence="20" id="KW-1185">Reference proteome</keyword>
<comment type="similarity">
    <text evidence="5">Belongs to the ELP6 family.</text>
</comment>
<keyword evidence="14" id="KW-0594">Phospholipid biosynthesis</keyword>
<dbReference type="NCBIfam" id="TIGR00560">
    <property type="entry name" value="pgsA"/>
    <property type="match status" value="1"/>
</dbReference>
<evidence type="ECO:0000256" key="5">
    <source>
        <dbReference type="ARBA" id="ARBA00008837"/>
    </source>
</evidence>
<dbReference type="GO" id="GO:0045995">
    <property type="term" value="P:regulation of embryonic development"/>
    <property type="evidence" value="ECO:0007669"/>
    <property type="project" value="UniProtKB-ARBA"/>
</dbReference>
<dbReference type="AlphaFoldDB" id="A0A8K0DMN4"/>
<feature type="compositionally biased region" description="Low complexity" evidence="18">
    <location>
        <begin position="95"/>
        <end position="107"/>
    </location>
</feature>
<evidence type="ECO:0000256" key="18">
    <source>
        <dbReference type="SAM" id="MobiDB-lite"/>
    </source>
</evidence>
<keyword evidence="13" id="KW-0472">Membrane</keyword>
<dbReference type="GO" id="GO:0016020">
    <property type="term" value="C:membrane"/>
    <property type="evidence" value="ECO:0007669"/>
    <property type="project" value="UniProtKB-SubCell"/>
</dbReference>
<dbReference type="InterPro" id="IPR048254">
    <property type="entry name" value="CDP_ALCOHOL_P_TRANSF_CS"/>
</dbReference>
<evidence type="ECO:0000256" key="15">
    <source>
        <dbReference type="ARBA" id="ARBA00023264"/>
    </source>
</evidence>
<dbReference type="FunFam" id="1.20.120.1760:FF:000008">
    <property type="entry name" value="CDP-diacylglycerol--glycerol-3-phosphate 3-phosphatidyltransferase 2"/>
    <property type="match status" value="1"/>
</dbReference>
<comment type="catalytic activity">
    <reaction evidence="16">
        <text>a CDP-1,2-diacyl-sn-glycerol + sn-glycerol 3-phosphate = a 1,2-diacyl-sn-glycero-3-phospho-(1'-sn-glycero-3'-phosphate) + CMP + H(+)</text>
        <dbReference type="Rhea" id="RHEA:12593"/>
        <dbReference type="ChEBI" id="CHEBI:15378"/>
        <dbReference type="ChEBI" id="CHEBI:57597"/>
        <dbReference type="ChEBI" id="CHEBI:58332"/>
        <dbReference type="ChEBI" id="CHEBI:60110"/>
        <dbReference type="ChEBI" id="CHEBI:60377"/>
        <dbReference type="EC" id="2.7.8.5"/>
    </reaction>
</comment>
<keyword evidence="11" id="KW-1133">Transmembrane helix</keyword>
<comment type="caution">
    <text evidence="19">The sequence shown here is derived from an EMBL/GenBank/DDBJ whole genome shotgun (WGS) entry which is preliminary data.</text>
</comment>
<evidence type="ECO:0000256" key="11">
    <source>
        <dbReference type="ARBA" id="ARBA00022989"/>
    </source>
</evidence>
<reference evidence="19" key="1">
    <citation type="submission" date="2020-03" db="EMBL/GenBank/DDBJ databases">
        <title>A high-quality chromosome-level genome assembly of a woody plant with both climbing and erect habits, Rhamnella rubrinervis.</title>
        <authorList>
            <person name="Lu Z."/>
            <person name="Yang Y."/>
            <person name="Zhu X."/>
            <person name="Sun Y."/>
        </authorList>
    </citation>
    <scope>NUCLEOTIDE SEQUENCE</scope>
    <source>
        <strain evidence="19">BYM</strain>
        <tissue evidence="19">Leaf</tissue>
    </source>
</reference>
<evidence type="ECO:0000256" key="2">
    <source>
        <dbReference type="ARBA" id="ARBA00004141"/>
    </source>
</evidence>
<comment type="cofactor">
    <cofactor evidence="1">
        <name>Mn(2+)</name>
        <dbReference type="ChEBI" id="CHEBI:29035"/>
    </cofactor>
</comment>
<dbReference type="Proteomes" id="UP000796880">
    <property type="component" value="Unassembled WGS sequence"/>
</dbReference>
<dbReference type="CDD" id="cd19495">
    <property type="entry name" value="Elp6"/>
    <property type="match status" value="1"/>
</dbReference>
<dbReference type="PANTHER" id="PTHR16184">
    <property type="entry name" value="ELONGATOR COMPLEX PROTEIN 6"/>
    <property type="match status" value="1"/>
</dbReference>
<dbReference type="EC" id="2.7.8.5" evidence="7"/>
<organism evidence="19 20">
    <name type="scientific">Rhamnella rubrinervis</name>
    <dbReference type="NCBI Taxonomy" id="2594499"/>
    <lineage>
        <taxon>Eukaryota</taxon>
        <taxon>Viridiplantae</taxon>
        <taxon>Streptophyta</taxon>
        <taxon>Embryophyta</taxon>
        <taxon>Tracheophyta</taxon>
        <taxon>Spermatophyta</taxon>
        <taxon>Magnoliopsida</taxon>
        <taxon>eudicotyledons</taxon>
        <taxon>Gunneridae</taxon>
        <taxon>Pentapetalae</taxon>
        <taxon>rosids</taxon>
        <taxon>fabids</taxon>
        <taxon>Rosales</taxon>
        <taxon>Rhamnaceae</taxon>
        <taxon>rhamnoid group</taxon>
        <taxon>Rhamneae</taxon>
        <taxon>Rhamnella</taxon>
    </lineage>
</organism>
<dbReference type="PANTHER" id="PTHR16184:SF6">
    <property type="entry name" value="ELONGATOR COMPLEX PROTEIN 6"/>
    <property type="match status" value="1"/>
</dbReference>
<gene>
    <name evidence="19" type="ORF">FNV43_RR24923</name>
</gene>
<dbReference type="InterPro" id="IPR018627">
    <property type="entry name" value="ELP6"/>
</dbReference>
<accession>A0A8K0DMN4</accession>
<keyword evidence="15" id="KW-1208">Phospholipid metabolism</keyword>
<dbReference type="GO" id="GO:0033588">
    <property type="term" value="C:elongator holoenzyme complex"/>
    <property type="evidence" value="ECO:0007669"/>
    <property type="project" value="InterPro"/>
</dbReference>
<keyword evidence="10" id="KW-0812">Transmembrane</keyword>
<evidence type="ECO:0000256" key="14">
    <source>
        <dbReference type="ARBA" id="ARBA00023209"/>
    </source>
</evidence>
<keyword evidence="8" id="KW-0444">Lipid biosynthesis</keyword>
<evidence type="ECO:0000256" key="1">
    <source>
        <dbReference type="ARBA" id="ARBA00001936"/>
    </source>
</evidence>
<dbReference type="InterPro" id="IPR043130">
    <property type="entry name" value="CDP-OH_PTrfase_TM_dom"/>
</dbReference>
<comment type="similarity">
    <text evidence="6 17">Belongs to the CDP-alcohol phosphatidyltransferase class-I family.</text>
</comment>
<dbReference type="UniPathway" id="UPA00988"/>
<dbReference type="PROSITE" id="PS00379">
    <property type="entry name" value="CDP_ALCOHOL_P_TRANSF"/>
    <property type="match status" value="1"/>
</dbReference>
<evidence type="ECO:0000256" key="7">
    <source>
        <dbReference type="ARBA" id="ARBA00013170"/>
    </source>
</evidence>
<keyword evidence="9 17" id="KW-0808">Transferase</keyword>
<evidence type="ECO:0000313" key="20">
    <source>
        <dbReference type="Proteomes" id="UP000796880"/>
    </source>
</evidence>
<comment type="subcellular location">
    <subcellularLocation>
        <location evidence="2">Membrane</location>
        <topology evidence="2">Multi-pass membrane protein</topology>
    </subcellularLocation>
</comment>
<evidence type="ECO:0000256" key="10">
    <source>
        <dbReference type="ARBA" id="ARBA00022692"/>
    </source>
</evidence>
<dbReference type="GO" id="GO:0008444">
    <property type="term" value="F:CDP-diacylglycerol-glycerol-3-phosphate 3-phosphatidyltransferase activity"/>
    <property type="evidence" value="ECO:0007669"/>
    <property type="project" value="UniProtKB-EC"/>
</dbReference>
<evidence type="ECO:0000256" key="17">
    <source>
        <dbReference type="RuleBase" id="RU003750"/>
    </source>
</evidence>
<dbReference type="FunFam" id="3.40.50.300:FF:002160">
    <property type="entry name" value="Elongator complex protein 6"/>
    <property type="match status" value="1"/>
</dbReference>
<evidence type="ECO:0000256" key="4">
    <source>
        <dbReference type="ARBA" id="ARBA00005043"/>
    </source>
</evidence>
<evidence type="ECO:0000256" key="3">
    <source>
        <dbReference type="ARBA" id="ARBA00005042"/>
    </source>
</evidence>
<dbReference type="Pfam" id="PF09807">
    <property type="entry name" value="ELP6"/>
    <property type="match status" value="1"/>
</dbReference>
<proteinExistence type="inferred from homology"/>
<dbReference type="GO" id="GO:0030145">
    <property type="term" value="F:manganese ion binding"/>
    <property type="evidence" value="ECO:0007669"/>
    <property type="project" value="UniProtKB-ARBA"/>
</dbReference>
<evidence type="ECO:0000256" key="8">
    <source>
        <dbReference type="ARBA" id="ARBA00022516"/>
    </source>
</evidence>
<comment type="pathway">
    <text evidence="3">Phospholipid metabolism; phosphatidylglycerol biosynthesis; phosphatidylglycerol from CDP-diacylglycerol: step 1/2.</text>
</comment>
<dbReference type="GO" id="GO:0005737">
    <property type="term" value="C:cytoplasm"/>
    <property type="evidence" value="ECO:0007669"/>
    <property type="project" value="UniProtKB-ARBA"/>
</dbReference>
<dbReference type="InterPro" id="IPR000462">
    <property type="entry name" value="CDP-OH_P_trans"/>
</dbReference>